<dbReference type="Proteomes" id="UP001605036">
    <property type="component" value="Unassembled WGS sequence"/>
</dbReference>
<dbReference type="SUPFAM" id="SSF52047">
    <property type="entry name" value="RNI-like"/>
    <property type="match status" value="1"/>
</dbReference>
<dbReference type="InterPro" id="IPR029058">
    <property type="entry name" value="AB_hydrolase_fold"/>
</dbReference>
<dbReference type="SUPFAM" id="SSF53474">
    <property type="entry name" value="alpha/beta-Hydrolases"/>
    <property type="match status" value="1"/>
</dbReference>
<accession>A0ABD1Y8K4</accession>
<dbReference type="SUPFAM" id="SSF52540">
    <property type="entry name" value="P-loop containing nucleoside triphosphate hydrolases"/>
    <property type="match status" value="1"/>
</dbReference>
<dbReference type="SUPFAM" id="SSF52058">
    <property type="entry name" value="L domain-like"/>
    <property type="match status" value="1"/>
</dbReference>
<feature type="domain" description="Disease resistance R13L4/SHOC-2-like LRR" evidence="4">
    <location>
        <begin position="1205"/>
        <end position="1338"/>
    </location>
</feature>
<dbReference type="InterPro" id="IPR027417">
    <property type="entry name" value="P-loop_NTPase"/>
</dbReference>
<dbReference type="PANTHER" id="PTHR36766">
    <property type="entry name" value="PLANT BROAD-SPECTRUM MILDEW RESISTANCE PROTEIN RPW8"/>
    <property type="match status" value="1"/>
</dbReference>
<feature type="domain" description="Disease resistance R13L4/SHOC-2-like LRR" evidence="4">
    <location>
        <begin position="894"/>
        <end position="977"/>
    </location>
</feature>
<comment type="caution">
    <text evidence="5">The sequence shown here is derived from an EMBL/GenBank/DDBJ whole genome shotgun (WGS) entry which is preliminary data.</text>
</comment>
<evidence type="ECO:0000313" key="6">
    <source>
        <dbReference type="Proteomes" id="UP001605036"/>
    </source>
</evidence>
<evidence type="ECO:0000259" key="4">
    <source>
        <dbReference type="Pfam" id="PF23598"/>
    </source>
</evidence>
<dbReference type="PRINTS" id="PR00364">
    <property type="entry name" value="DISEASERSIST"/>
</dbReference>
<proteinExistence type="predicted"/>
<keyword evidence="2" id="KW-0677">Repeat</keyword>
<name>A0ABD1Y8K4_9MARC</name>
<evidence type="ECO:0000256" key="2">
    <source>
        <dbReference type="ARBA" id="ARBA00022737"/>
    </source>
</evidence>
<keyword evidence="1" id="KW-0433">Leucine-rich repeat</keyword>
<dbReference type="Gene3D" id="3.80.10.10">
    <property type="entry name" value="Ribonuclease Inhibitor"/>
    <property type="match status" value="2"/>
</dbReference>
<gene>
    <name evidence="5" type="ORF">R1flu_003287</name>
</gene>
<evidence type="ECO:0000313" key="5">
    <source>
        <dbReference type="EMBL" id="KAL2623082.1"/>
    </source>
</evidence>
<sequence length="1435" mass="162431">MSAVAASISDNLMRSVDLADLNADVAADGKPNCKALGGPSKISRIHSCCWGDDYEKPELISAYVDGALLIMLHMAEATVGILIPHLAAHVHQLIVYLMAVREIKKHNNLVVEEITNFADSLQTNLRLVKSKLPEEVSGKALDSLLTELKKGNEHMIECLAKGKFQYWSAKETKSSLESLRQKLMTSFQMAFLITSLDVALDGHQNTQNLQEKMLLISRDHRANSAEIRDLLRPLVAGQNQQMRRQDRYMQTVNRDMEEIRAVLHQISAGQVDSVTEKFWNDVVAAISEHVQEKKRNLVRHGEKLNDYIYELYKPAEGSADMDVLLFHGLDWDNDPSDAIHVSTWTCGKGKEAHVWPVTWLSEDFPSVRILAVSYDSHVTQTAEHGRIDLHTAAESLMACLLLDKEEWSTSPLRPLILVGHSFGGLLIKQLCIHAHNHQGYQGSPQEKEFRCLLKKISAVLFLGTPHRGMAHEVLETATLGNNSPLIRHITELNAESARLHEVFDILRRTYSWRIGGVGELNETTRGSFTGVFVPEASARYIFRKMYRQCRALHRYTHLQILEDVASRISSKESRYIVTSRDVGLLGKLRYIPELCAVELYPVPLLDEGSARQLFLSYVVPDPSAEKCVDKILKLCDGLPLSLEVMGKYLHANEGKENIWERSLVALRNAENIDDFKPRLWDILKFSYDNLGNEEKEMFLDCASFFVGSDWRLREAKAAWRIVYRLSSSGVADEFWQTLVKTSLVSDVEDDDRIRMHEQLKDLGTKLVLHWGRDEKYSRTWNKRILSKIQGIPSKWGRKSRTHSENSSSGRTLQKQVPAISVQLKRCVEKVVAFRHEGSAHITMEDICEMSSLRYLDSSVDVIPVRGKKIPCEVVLLRWRGQFESIANVFDPDQMTELTVLRLEAPRLVELPTSFGKLQRLQILAFTSCKFSTLPDSFGKLSELQHLEFIDCTKLCKLPESFGDLSSLEVLSFSISDDELDLAIAEDVKGSEANEPGFLPDRFGDLAALKNLVLFGCRNLYALPRSFSKLESLEDLQIGRCSNLLTLSESFGELPKLRRLDIRRCRSLPEVPDSVGSLLQLQAFCISECESFRAFPATLGDLSKLQCLVISECKNLHQLPEAVGQLRELEKLEINGTEMEKLPSMFSKLGKLRHLEITENVKLESLPDFGELCLQQHSMSPTGIRGCPSELRHLLVAGCDRLQELHTSLGHLSALQRLEISRCRKLAGLPDTFEHLSQLHHLELIECEQIRALPENFGNMKNLRTLLISQCSIRTLPASFSNLEKLTKLDISNCPLTDLPIGFGNLTSLITFSISYCCVGSLTDSFSKLVKLRELEISHCPLRELETSDCPSIDQLWKLVNLRRLTLTNIPLSRLPDSIKYLVHSLETLTLELPNLTERCEWLDQDIATLRSYNCFSVKNERFQLIEEEVMSDDEV</sequence>
<dbReference type="Gene3D" id="1.10.8.430">
    <property type="entry name" value="Helical domain of apoptotic protease-activating factors"/>
    <property type="match status" value="1"/>
</dbReference>
<feature type="region of interest" description="Disordered" evidence="3">
    <location>
        <begin position="793"/>
        <end position="813"/>
    </location>
</feature>
<dbReference type="GO" id="GO:0006952">
    <property type="term" value="P:defense response"/>
    <property type="evidence" value="ECO:0007669"/>
    <property type="project" value="UniProtKB-KW"/>
</dbReference>
<dbReference type="Pfam" id="PF23598">
    <property type="entry name" value="LRR_14"/>
    <property type="match status" value="2"/>
</dbReference>
<keyword evidence="6" id="KW-1185">Reference proteome</keyword>
<dbReference type="Gene3D" id="3.40.50.1820">
    <property type="entry name" value="alpha/beta hydrolase"/>
    <property type="match status" value="1"/>
</dbReference>
<organism evidence="5 6">
    <name type="scientific">Riccia fluitans</name>
    <dbReference type="NCBI Taxonomy" id="41844"/>
    <lineage>
        <taxon>Eukaryota</taxon>
        <taxon>Viridiplantae</taxon>
        <taxon>Streptophyta</taxon>
        <taxon>Embryophyta</taxon>
        <taxon>Marchantiophyta</taxon>
        <taxon>Marchantiopsida</taxon>
        <taxon>Marchantiidae</taxon>
        <taxon>Marchantiales</taxon>
        <taxon>Ricciaceae</taxon>
        <taxon>Riccia</taxon>
    </lineage>
</organism>
<evidence type="ECO:0000256" key="3">
    <source>
        <dbReference type="SAM" id="MobiDB-lite"/>
    </source>
</evidence>
<protein>
    <recommendedName>
        <fullName evidence="4">Disease resistance R13L4/SHOC-2-like LRR domain-containing protein</fullName>
    </recommendedName>
</protein>
<reference evidence="5 6" key="1">
    <citation type="submission" date="2024-09" db="EMBL/GenBank/DDBJ databases">
        <title>Chromosome-scale assembly of Riccia fluitans.</title>
        <authorList>
            <person name="Paukszto L."/>
            <person name="Sawicki J."/>
            <person name="Karawczyk K."/>
            <person name="Piernik-Szablinska J."/>
            <person name="Szczecinska M."/>
            <person name="Mazdziarz M."/>
        </authorList>
    </citation>
    <scope>NUCLEOTIDE SEQUENCE [LARGE SCALE GENOMIC DNA]</scope>
    <source>
        <strain evidence="5">Rf_01</strain>
        <tissue evidence="5">Aerial parts of the thallus</tissue>
    </source>
</reference>
<dbReference type="InterPro" id="IPR055414">
    <property type="entry name" value="LRR_R13L4/SHOC2-like"/>
</dbReference>
<dbReference type="InterPro" id="IPR032675">
    <property type="entry name" value="LRR_dom_sf"/>
</dbReference>
<dbReference type="InterPro" id="IPR042197">
    <property type="entry name" value="Apaf_helical"/>
</dbReference>
<feature type="compositionally biased region" description="Polar residues" evidence="3">
    <location>
        <begin position="804"/>
        <end position="813"/>
    </location>
</feature>
<dbReference type="EMBL" id="JBHFFA010000006">
    <property type="protein sequence ID" value="KAL2623082.1"/>
    <property type="molecule type" value="Genomic_DNA"/>
</dbReference>
<dbReference type="InterPro" id="IPR003591">
    <property type="entry name" value="Leu-rich_rpt_typical-subtyp"/>
</dbReference>
<dbReference type="PANTHER" id="PTHR36766:SF69">
    <property type="entry name" value="DISEASE RESISTANCE PROTEIN RGA2-LIKE"/>
    <property type="match status" value="1"/>
</dbReference>
<dbReference type="SMART" id="SM00369">
    <property type="entry name" value="LRR_TYP"/>
    <property type="match status" value="8"/>
</dbReference>
<evidence type="ECO:0000256" key="1">
    <source>
        <dbReference type="ARBA" id="ARBA00022614"/>
    </source>
</evidence>